<comment type="caution">
    <text evidence="2">The sequence shown here is derived from an EMBL/GenBank/DDBJ whole genome shotgun (WGS) entry which is preliminary data.</text>
</comment>
<reference evidence="2" key="1">
    <citation type="journal article" date="2014" name="Int. J. Syst. Evol. Microbiol.">
        <title>Complete genome sequence of Corynebacterium casei LMG S-19264T (=DSM 44701T), isolated from a smear-ripened cheese.</title>
        <authorList>
            <consortium name="US DOE Joint Genome Institute (JGI-PGF)"/>
            <person name="Walter F."/>
            <person name="Albersmeier A."/>
            <person name="Kalinowski J."/>
            <person name="Ruckert C."/>
        </authorList>
    </citation>
    <scope>NUCLEOTIDE SEQUENCE</scope>
    <source>
        <strain evidence="2">CGMCC 1.15447</strain>
    </source>
</reference>
<dbReference type="AlphaFoldDB" id="A0A916RYR2"/>
<sequence>MVAQQSIRGGQSLYRQLLTETRGNNGVQSQGQFQCGKTMAKRGAKGGVSSE</sequence>
<evidence type="ECO:0000313" key="2">
    <source>
        <dbReference type="EMBL" id="GGA75840.1"/>
    </source>
</evidence>
<dbReference type="Proteomes" id="UP000648801">
    <property type="component" value="Unassembled WGS sequence"/>
</dbReference>
<protein>
    <submittedName>
        <fullName evidence="2">Uncharacterized protein</fullName>
    </submittedName>
</protein>
<feature type="region of interest" description="Disordered" evidence="1">
    <location>
        <begin position="25"/>
        <end position="51"/>
    </location>
</feature>
<organism evidence="2 3">
    <name type="scientific">Edaphobacter acidisoli</name>
    <dbReference type="NCBI Taxonomy" id="2040573"/>
    <lineage>
        <taxon>Bacteria</taxon>
        <taxon>Pseudomonadati</taxon>
        <taxon>Acidobacteriota</taxon>
        <taxon>Terriglobia</taxon>
        <taxon>Terriglobales</taxon>
        <taxon>Acidobacteriaceae</taxon>
        <taxon>Edaphobacter</taxon>
    </lineage>
</organism>
<proteinExistence type="predicted"/>
<dbReference type="EMBL" id="BMJB01000002">
    <property type="protein sequence ID" value="GGA75840.1"/>
    <property type="molecule type" value="Genomic_DNA"/>
</dbReference>
<evidence type="ECO:0000256" key="1">
    <source>
        <dbReference type="SAM" id="MobiDB-lite"/>
    </source>
</evidence>
<evidence type="ECO:0000313" key="3">
    <source>
        <dbReference type="Proteomes" id="UP000648801"/>
    </source>
</evidence>
<name>A0A916RYR2_9BACT</name>
<reference evidence="2" key="2">
    <citation type="submission" date="2020-09" db="EMBL/GenBank/DDBJ databases">
        <authorList>
            <person name="Sun Q."/>
            <person name="Zhou Y."/>
        </authorList>
    </citation>
    <scope>NUCLEOTIDE SEQUENCE</scope>
    <source>
        <strain evidence="2">CGMCC 1.15447</strain>
    </source>
</reference>
<feature type="compositionally biased region" description="Polar residues" evidence="1">
    <location>
        <begin position="25"/>
        <end position="35"/>
    </location>
</feature>
<gene>
    <name evidence="2" type="ORF">GCM10011507_29020</name>
</gene>
<keyword evidence="3" id="KW-1185">Reference proteome</keyword>
<accession>A0A916RYR2</accession>